<dbReference type="Proteomes" id="UP000535305">
    <property type="component" value="Unassembled WGS sequence"/>
</dbReference>
<proteinExistence type="predicted"/>
<protein>
    <submittedName>
        <fullName evidence="1">Uncharacterized protein</fullName>
    </submittedName>
</protein>
<reference evidence="1 2" key="1">
    <citation type="submission" date="2018-06" db="EMBL/GenBank/DDBJ databases">
        <authorList>
            <consortium name="PulseNet: The National Subtyping Network for Foodborne Disease Surveillance"/>
            <person name="Tarr C.L."/>
            <person name="Trees E."/>
            <person name="Katz L.S."/>
            <person name="Carleton-Romer H.A."/>
            <person name="Stroika S."/>
            <person name="Kucerova Z."/>
            <person name="Roache K.F."/>
            <person name="Sabol A.L."/>
            <person name="Besser J."/>
            <person name="Gerner-Smidt P."/>
        </authorList>
    </citation>
    <scope>NUCLEOTIDE SEQUENCE [LARGE SCALE GENOMIC DNA]</scope>
    <source>
        <strain evidence="1 2">PNUSAC003104</strain>
    </source>
</reference>
<gene>
    <name evidence="1" type="ORF">CT510_08910</name>
</gene>
<name>A0A5L8V4I1_CAMUP</name>
<accession>A0A5L8V4I1</accession>
<evidence type="ECO:0000313" key="1">
    <source>
        <dbReference type="EMBL" id="EAJ1622750.1"/>
    </source>
</evidence>
<dbReference type="EMBL" id="AABVLA010000051">
    <property type="protein sequence ID" value="EAJ1622750.1"/>
    <property type="molecule type" value="Genomic_DNA"/>
</dbReference>
<comment type="caution">
    <text evidence="1">The sequence shown here is derived from an EMBL/GenBank/DDBJ whole genome shotgun (WGS) entry which is preliminary data.</text>
</comment>
<dbReference type="RefSeq" id="WP_257415804.1">
    <property type="nucleotide sequence ID" value="NZ_JANKIO010000010.1"/>
</dbReference>
<evidence type="ECO:0000313" key="2">
    <source>
        <dbReference type="Proteomes" id="UP000535305"/>
    </source>
</evidence>
<dbReference type="AlphaFoldDB" id="A0A5L8V4I1"/>
<organism evidence="1 2">
    <name type="scientific">Campylobacter upsaliensis</name>
    <dbReference type="NCBI Taxonomy" id="28080"/>
    <lineage>
        <taxon>Bacteria</taxon>
        <taxon>Pseudomonadati</taxon>
        <taxon>Campylobacterota</taxon>
        <taxon>Epsilonproteobacteria</taxon>
        <taxon>Campylobacterales</taxon>
        <taxon>Campylobacteraceae</taxon>
        <taxon>Campylobacter</taxon>
    </lineage>
</organism>
<keyword evidence="2" id="KW-1185">Reference proteome</keyword>
<sequence>MILARIYPFTRKDIKMKLDRIKEEVACIRTTKNVFTVSLFASIGYFFANVEFNKPELSVVMSAFGALFSFLLSLFWDLKLAQKLKELEKTTKDE</sequence>